<organism evidence="1 2">
    <name type="scientific">Algoriphagus antarcticus</name>
    <dbReference type="NCBI Taxonomy" id="238540"/>
    <lineage>
        <taxon>Bacteria</taxon>
        <taxon>Pseudomonadati</taxon>
        <taxon>Bacteroidota</taxon>
        <taxon>Cytophagia</taxon>
        <taxon>Cytophagales</taxon>
        <taxon>Cyclobacteriaceae</taxon>
        <taxon>Algoriphagus</taxon>
    </lineage>
</organism>
<accession>A0A3E0DNW9</accession>
<proteinExistence type="predicted"/>
<comment type="caution">
    <text evidence="1">The sequence shown here is derived from an EMBL/GenBank/DDBJ whole genome shotgun (WGS) entry which is preliminary data.</text>
</comment>
<dbReference type="EMBL" id="QUNF01000015">
    <property type="protein sequence ID" value="REG84547.1"/>
    <property type="molecule type" value="Genomic_DNA"/>
</dbReference>
<keyword evidence="2" id="KW-1185">Reference proteome</keyword>
<dbReference type="InterPro" id="IPR026408">
    <property type="entry name" value="GG_sam_targ_CFB"/>
</dbReference>
<evidence type="ECO:0000313" key="2">
    <source>
        <dbReference type="Proteomes" id="UP000256405"/>
    </source>
</evidence>
<name>A0A3E0DNW9_9BACT</name>
<sequence length="69" mass="7377">MKKLSLGKLKLLSEEVLERSHMATVIGGEYTFYNCVCGSGEPFTLMSDGNPLADAGCYVTEDVSCVVAP</sequence>
<dbReference type="Proteomes" id="UP000256405">
    <property type="component" value="Unassembled WGS sequence"/>
</dbReference>
<dbReference type="RefSeq" id="WP_086541354.1">
    <property type="nucleotide sequence ID" value="NZ_MSSW01000025.1"/>
</dbReference>
<reference evidence="1 2" key="1">
    <citation type="submission" date="2018-08" db="EMBL/GenBank/DDBJ databases">
        <title>Genomic Encyclopedia of Archaeal and Bacterial Type Strains, Phase II (KMG-II): from individual species to whole genera.</title>
        <authorList>
            <person name="Goeker M."/>
        </authorList>
    </citation>
    <scope>NUCLEOTIDE SEQUENCE [LARGE SCALE GENOMIC DNA]</scope>
    <source>
        <strain evidence="1 2">DSM 15986</strain>
    </source>
</reference>
<dbReference type="NCBIfam" id="TIGR04149">
    <property type="entry name" value="GG_sam_targ_CFB"/>
    <property type="match status" value="1"/>
</dbReference>
<gene>
    <name evidence="1" type="ORF">C8N25_115127</name>
</gene>
<evidence type="ECO:0000313" key="1">
    <source>
        <dbReference type="EMBL" id="REG84547.1"/>
    </source>
</evidence>
<protein>
    <submittedName>
        <fullName evidence="1">Natural product</fullName>
    </submittedName>
</protein>
<dbReference type="AlphaFoldDB" id="A0A3E0DNW9"/>